<sequence>MPSINMQQCFVRNEQLKHYPKVSIDSIPSKFQLIISSTSNIYGKCLSVFIMFLLNLVHCHALLYISLDSIFSIEIGKLVSLLLRNWMFIIFYLNYNQNLCKQIDDHWNGLQIDYDYETRKYFSTQKAIYRWLTYILYILPYMMRYCYSFYMDNDDNKSNLSSAVDFKQNIILYFLLTICAPITFFVHFCRSCILSDLAMLAQTAVQFNLVTLKKLLKESRKDEKSLNINAIKNIRHKYLLSCRLVDKLNEIMSPSSFLLFIYFLANACHLSYSLLYTEQNQSDKWYNIILTSSLLITNLVYTHAMIKIHEKSKESLAIVYRLSLKTNSMRLLNEISLFLKHKEIGFSFGGIFMLTTSSLSTLYSIFITIILALPSFVS</sequence>
<feature type="transmembrane region" description="Helical" evidence="6">
    <location>
        <begin position="257"/>
        <end position="276"/>
    </location>
</feature>
<dbReference type="HOGENOM" id="CLU_742543_0_0_1"/>
<name>T1KJF2_TETUR</name>
<evidence type="ECO:0000256" key="4">
    <source>
        <dbReference type="ARBA" id="ARBA00022989"/>
    </source>
</evidence>
<feature type="transmembrane region" description="Helical" evidence="6">
    <location>
        <begin position="128"/>
        <end position="150"/>
    </location>
</feature>
<evidence type="ECO:0000256" key="3">
    <source>
        <dbReference type="ARBA" id="ARBA00022692"/>
    </source>
</evidence>
<feature type="transmembrane region" description="Helical" evidence="6">
    <location>
        <begin position="170"/>
        <end position="189"/>
    </location>
</feature>
<feature type="transmembrane region" description="Helical" evidence="6">
    <location>
        <begin position="288"/>
        <end position="306"/>
    </location>
</feature>
<feature type="transmembrane region" description="Helical" evidence="6">
    <location>
        <begin position="71"/>
        <end position="93"/>
    </location>
</feature>
<organism evidence="7 8">
    <name type="scientific">Tetranychus urticae</name>
    <name type="common">Two-spotted spider mite</name>
    <dbReference type="NCBI Taxonomy" id="32264"/>
    <lineage>
        <taxon>Eukaryota</taxon>
        <taxon>Metazoa</taxon>
        <taxon>Ecdysozoa</taxon>
        <taxon>Arthropoda</taxon>
        <taxon>Chelicerata</taxon>
        <taxon>Arachnida</taxon>
        <taxon>Acari</taxon>
        <taxon>Acariformes</taxon>
        <taxon>Trombidiformes</taxon>
        <taxon>Prostigmata</taxon>
        <taxon>Eleutherengona</taxon>
        <taxon>Raphignathae</taxon>
        <taxon>Tetranychoidea</taxon>
        <taxon>Tetranychidae</taxon>
        <taxon>Tetranychus</taxon>
    </lineage>
</organism>
<comment type="subcellular location">
    <subcellularLocation>
        <location evidence="1">Cell membrane</location>
        <topology evidence="1">Multi-pass membrane protein</topology>
    </subcellularLocation>
</comment>
<evidence type="ECO:0008006" key="9">
    <source>
        <dbReference type="Google" id="ProtNLM"/>
    </source>
</evidence>
<keyword evidence="5 6" id="KW-0472">Membrane</keyword>
<keyword evidence="3 6" id="KW-0812">Transmembrane</keyword>
<dbReference type="GO" id="GO:0050909">
    <property type="term" value="P:sensory perception of taste"/>
    <property type="evidence" value="ECO:0007669"/>
    <property type="project" value="InterPro"/>
</dbReference>
<dbReference type="AlphaFoldDB" id="T1KJF2"/>
<reference evidence="8" key="1">
    <citation type="submission" date="2011-08" db="EMBL/GenBank/DDBJ databases">
        <authorList>
            <person name="Rombauts S."/>
        </authorList>
    </citation>
    <scope>NUCLEOTIDE SEQUENCE</scope>
    <source>
        <strain evidence="8">London</strain>
    </source>
</reference>
<dbReference type="EnsemblMetazoa" id="tetur12g04853.1">
    <property type="protein sequence ID" value="tetur12g04853.1"/>
    <property type="gene ID" value="tetur12g04853"/>
</dbReference>
<keyword evidence="4 6" id="KW-1133">Transmembrane helix</keyword>
<dbReference type="Pfam" id="PF08395">
    <property type="entry name" value="7tm_7"/>
    <property type="match status" value="1"/>
</dbReference>
<feature type="transmembrane region" description="Helical" evidence="6">
    <location>
        <begin position="45"/>
        <end position="65"/>
    </location>
</feature>
<evidence type="ECO:0000313" key="8">
    <source>
        <dbReference type="Proteomes" id="UP000015104"/>
    </source>
</evidence>
<keyword evidence="2" id="KW-1003">Cell membrane</keyword>
<keyword evidence="8" id="KW-1185">Reference proteome</keyword>
<accession>T1KJF2</accession>
<dbReference type="InterPro" id="IPR013604">
    <property type="entry name" value="7TM_chemorcpt"/>
</dbReference>
<evidence type="ECO:0000256" key="1">
    <source>
        <dbReference type="ARBA" id="ARBA00004651"/>
    </source>
</evidence>
<reference evidence="7" key="2">
    <citation type="submission" date="2015-06" db="UniProtKB">
        <authorList>
            <consortium name="EnsemblMetazoa"/>
        </authorList>
    </citation>
    <scope>IDENTIFICATION</scope>
</reference>
<evidence type="ECO:0000313" key="7">
    <source>
        <dbReference type="EnsemblMetazoa" id="tetur12g04853.1"/>
    </source>
</evidence>
<proteinExistence type="predicted"/>
<feature type="transmembrane region" description="Helical" evidence="6">
    <location>
        <begin position="346"/>
        <end position="373"/>
    </location>
</feature>
<dbReference type="GO" id="GO:0005886">
    <property type="term" value="C:plasma membrane"/>
    <property type="evidence" value="ECO:0007669"/>
    <property type="project" value="UniProtKB-SubCell"/>
</dbReference>
<evidence type="ECO:0000256" key="6">
    <source>
        <dbReference type="SAM" id="Phobius"/>
    </source>
</evidence>
<evidence type="ECO:0000256" key="5">
    <source>
        <dbReference type="ARBA" id="ARBA00023136"/>
    </source>
</evidence>
<dbReference type="Proteomes" id="UP000015104">
    <property type="component" value="Unassembled WGS sequence"/>
</dbReference>
<dbReference type="EMBL" id="CAEY01000120">
    <property type="status" value="NOT_ANNOTATED_CDS"/>
    <property type="molecule type" value="Genomic_DNA"/>
</dbReference>
<evidence type="ECO:0000256" key="2">
    <source>
        <dbReference type="ARBA" id="ARBA00022475"/>
    </source>
</evidence>
<protein>
    <recommendedName>
        <fullName evidence="9">Gustatory receptor</fullName>
    </recommendedName>
</protein>